<name>D0LI22_HALO1</name>
<dbReference type="KEGG" id="hoh:Hoch_2308"/>
<evidence type="ECO:0000313" key="5">
    <source>
        <dbReference type="Proteomes" id="UP000001880"/>
    </source>
</evidence>
<dbReference type="GO" id="GO:0016491">
    <property type="term" value="F:oxidoreductase activity"/>
    <property type="evidence" value="ECO:0007669"/>
    <property type="project" value="UniProtKB-KW"/>
</dbReference>
<dbReference type="InterPro" id="IPR006076">
    <property type="entry name" value="FAD-dep_OxRdtase"/>
</dbReference>
<reference evidence="4 5" key="1">
    <citation type="journal article" date="2010" name="Stand. Genomic Sci.">
        <title>Complete genome sequence of Haliangium ochraceum type strain (SMP-2).</title>
        <authorList>
            <consortium name="US DOE Joint Genome Institute (JGI-PGF)"/>
            <person name="Ivanova N."/>
            <person name="Daum C."/>
            <person name="Lang E."/>
            <person name="Abt B."/>
            <person name="Kopitz M."/>
            <person name="Saunders E."/>
            <person name="Lapidus A."/>
            <person name="Lucas S."/>
            <person name="Glavina Del Rio T."/>
            <person name="Nolan M."/>
            <person name="Tice H."/>
            <person name="Copeland A."/>
            <person name="Cheng J.F."/>
            <person name="Chen F."/>
            <person name="Bruce D."/>
            <person name="Goodwin L."/>
            <person name="Pitluck S."/>
            <person name="Mavromatis K."/>
            <person name="Pati A."/>
            <person name="Mikhailova N."/>
            <person name="Chen A."/>
            <person name="Palaniappan K."/>
            <person name="Land M."/>
            <person name="Hauser L."/>
            <person name="Chang Y.J."/>
            <person name="Jeffries C.D."/>
            <person name="Detter J.C."/>
            <person name="Brettin T."/>
            <person name="Rohde M."/>
            <person name="Goker M."/>
            <person name="Bristow J."/>
            <person name="Markowitz V."/>
            <person name="Eisen J.A."/>
            <person name="Hugenholtz P."/>
            <person name="Kyrpides N.C."/>
            <person name="Klenk H.P."/>
        </authorList>
    </citation>
    <scope>NUCLEOTIDE SEQUENCE [LARGE SCALE GENOMIC DNA]</scope>
    <source>
        <strain evidence="5">DSM 14365 / CIP 107738 / JCM 11303 / AJ 13395 / SMP-2</strain>
    </source>
</reference>
<evidence type="ECO:0000256" key="1">
    <source>
        <dbReference type="ARBA" id="ARBA00023002"/>
    </source>
</evidence>
<dbReference type="Proteomes" id="UP000001880">
    <property type="component" value="Chromosome"/>
</dbReference>
<keyword evidence="5" id="KW-1185">Reference proteome</keyword>
<evidence type="ECO:0000256" key="2">
    <source>
        <dbReference type="SAM" id="Phobius"/>
    </source>
</evidence>
<dbReference type="GO" id="GO:0005737">
    <property type="term" value="C:cytoplasm"/>
    <property type="evidence" value="ECO:0007669"/>
    <property type="project" value="TreeGrafter"/>
</dbReference>
<dbReference type="STRING" id="502025.Hoch_2308"/>
<keyword evidence="2" id="KW-0472">Membrane</keyword>
<evidence type="ECO:0000259" key="3">
    <source>
        <dbReference type="Pfam" id="PF01266"/>
    </source>
</evidence>
<feature type="domain" description="FAD dependent oxidoreductase" evidence="3">
    <location>
        <begin position="21"/>
        <end position="360"/>
    </location>
</feature>
<dbReference type="EMBL" id="CP001804">
    <property type="protein sequence ID" value="ACY14851.1"/>
    <property type="molecule type" value="Genomic_DNA"/>
</dbReference>
<organism evidence="4 5">
    <name type="scientific">Haliangium ochraceum (strain DSM 14365 / JCM 11303 / SMP-2)</name>
    <dbReference type="NCBI Taxonomy" id="502025"/>
    <lineage>
        <taxon>Bacteria</taxon>
        <taxon>Pseudomonadati</taxon>
        <taxon>Myxococcota</taxon>
        <taxon>Polyangia</taxon>
        <taxon>Haliangiales</taxon>
        <taxon>Kofleriaceae</taxon>
        <taxon>Haliangium</taxon>
    </lineage>
</organism>
<dbReference type="InterPro" id="IPR036188">
    <property type="entry name" value="FAD/NAD-bd_sf"/>
</dbReference>
<sequence>MARRDVIAQPLDAPVPERAEVVIIGAGVMGLSIAYHMARRGLSDIVVLDKGYLANGASGRNGGGVRQQWSTELNIRLMKESVERCRRFAKDLGVNIWFRQGGYLFLARTPAAVERLTRNVALQERCGLPTRMIGPDEISDIVPALDTTGILAGAFNPSDGIVFPWPFLWGFGQRAVALGARLFTHTPVRAIELERGGFCVHTERGSVRARRVVNAAGAWSRDIARMVGVELPTYPVRHEICSSEPLKPFLGPLVSELGTGLYCSQSMRGELVGGVSMHDEGPTISMSSRLRFLTHYATRLTALFPTLGDLKVLRQWAGPYDQSPDGNPILGEPPGVPGFFLACGFVGHGFMMAPIVGDLYGAWLTGEPPHELFERSLLQRFEGGGAVEKEDFNIG</sequence>
<feature type="transmembrane region" description="Helical" evidence="2">
    <location>
        <begin position="21"/>
        <end position="38"/>
    </location>
</feature>
<dbReference type="Pfam" id="PF01266">
    <property type="entry name" value="DAO"/>
    <property type="match status" value="1"/>
</dbReference>
<dbReference type="PANTHER" id="PTHR13847">
    <property type="entry name" value="SARCOSINE DEHYDROGENASE-RELATED"/>
    <property type="match status" value="1"/>
</dbReference>
<keyword evidence="2" id="KW-0812">Transmembrane</keyword>
<proteinExistence type="predicted"/>
<dbReference type="SUPFAM" id="SSF51905">
    <property type="entry name" value="FAD/NAD(P)-binding domain"/>
    <property type="match status" value="1"/>
</dbReference>
<gene>
    <name evidence="4" type="ordered locus">Hoch_2308</name>
</gene>
<dbReference type="Gene3D" id="3.30.9.10">
    <property type="entry name" value="D-Amino Acid Oxidase, subunit A, domain 2"/>
    <property type="match status" value="1"/>
</dbReference>
<protein>
    <submittedName>
        <fullName evidence="4">FAD dependent oxidoreductase</fullName>
    </submittedName>
</protein>
<evidence type="ECO:0000313" key="4">
    <source>
        <dbReference type="EMBL" id="ACY14851.1"/>
    </source>
</evidence>
<dbReference type="Gene3D" id="3.50.50.60">
    <property type="entry name" value="FAD/NAD(P)-binding domain"/>
    <property type="match status" value="1"/>
</dbReference>
<dbReference type="PANTHER" id="PTHR13847:SF287">
    <property type="entry name" value="FAD-DEPENDENT OXIDOREDUCTASE DOMAIN-CONTAINING PROTEIN 1"/>
    <property type="match status" value="1"/>
</dbReference>
<accession>D0LI22</accession>
<keyword evidence="2" id="KW-1133">Transmembrane helix</keyword>
<dbReference type="eggNOG" id="COG0665">
    <property type="taxonomic scope" value="Bacteria"/>
</dbReference>
<dbReference type="AlphaFoldDB" id="D0LI22"/>
<dbReference type="RefSeq" id="WP_012827459.1">
    <property type="nucleotide sequence ID" value="NC_013440.1"/>
</dbReference>
<dbReference type="HOGENOM" id="CLU_007884_4_3_7"/>
<keyword evidence="1" id="KW-0560">Oxidoreductase</keyword>